<name>A0AA39YHQ1_9PEZI</name>
<reference evidence="1" key="1">
    <citation type="submission" date="2023-06" db="EMBL/GenBank/DDBJ databases">
        <title>Genome-scale phylogeny and comparative genomics of the fungal order Sordariales.</title>
        <authorList>
            <consortium name="Lawrence Berkeley National Laboratory"/>
            <person name="Hensen N."/>
            <person name="Bonometti L."/>
            <person name="Westerberg I."/>
            <person name="Brannstrom I.O."/>
            <person name="Guillou S."/>
            <person name="Cros-Aarteil S."/>
            <person name="Calhoun S."/>
            <person name="Haridas S."/>
            <person name="Kuo A."/>
            <person name="Mondo S."/>
            <person name="Pangilinan J."/>
            <person name="Riley R."/>
            <person name="Labutti K."/>
            <person name="Andreopoulos B."/>
            <person name="Lipzen A."/>
            <person name="Chen C."/>
            <person name="Yanf M."/>
            <person name="Daum C."/>
            <person name="Ng V."/>
            <person name="Clum A."/>
            <person name="Steindorff A."/>
            <person name="Ohm R."/>
            <person name="Martin F."/>
            <person name="Silar P."/>
            <person name="Natvig D."/>
            <person name="Lalanne C."/>
            <person name="Gautier V."/>
            <person name="Ament-Velasquez S.L."/>
            <person name="Kruys A."/>
            <person name="Hutchinson M.I."/>
            <person name="Powell A.J."/>
            <person name="Barry K."/>
            <person name="Miller A.N."/>
            <person name="Grigoriev I.V."/>
            <person name="Debuchy R."/>
            <person name="Gladieux P."/>
            <person name="Thoren M.H."/>
            <person name="Johannesson H."/>
        </authorList>
    </citation>
    <scope>NUCLEOTIDE SEQUENCE</scope>
    <source>
        <strain evidence="1">SMH2532-1</strain>
    </source>
</reference>
<evidence type="ECO:0000313" key="2">
    <source>
        <dbReference type="Proteomes" id="UP001174936"/>
    </source>
</evidence>
<gene>
    <name evidence="1" type="ORF">B0T16DRAFT_406882</name>
</gene>
<comment type="caution">
    <text evidence="1">The sequence shown here is derived from an EMBL/GenBank/DDBJ whole genome shotgun (WGS) entry which is preliminary data.</text>
</comment>
<dbReference type="EMBL" id="JAULSV010000002">
    <property type="protein sequence ID" value="KAK0652831.1"/>
    <property type="molecule type" value="Genomic_DNA"/>
</dbReference>
<dbReference type="AlphaFoldDB" id="A0AA39YHQ1"/>
<dbReference type="Proteomes" id="UP001174936">
    <property type="component" value="Unassembled WGS sequence"/>
</dbReference>
<organism evidence="1 2">
    <name type="scientific">Cercophora newfieldiana</name>
    <dbReference type="NCBI Taxonomy" id="92897"/>
    <lineage>
        <taxon>Eukaryota</taxon>
        <taxon>Fungi</taxon>
        <taxon>Dikarya</taxon>
        <taxon>Ascomycota</taxon>
        <taxon>Pezizomycotina</taxon>
        <taxon>Sordariomycetes</taxon>
        <taxon>Sordariomycetidae</taxon>
        <taxon>Sordariales</taxon>
        <taxon>Lasiosphaeriaceae</taxon>
        <taxon>Cercophora</taxon>
    </lineage>
</organism>
<protein>
    <submittedName>
        <fullName evidence="1">Uncharacterized protein</fullName>
    </submittedName>
</protein>
<evidence type="ECO:0000313" key="1">
    <source>
        <dbReference type="EMBL" id="KAK0652831.1"/>
    </source>
</evidence>
<proteinExistence type="predicted"/>
<sequence>MRDICCEHMAFVTVWLLKCGVEESGILSRVRVCNLAVMVAVVFNLGESTHLLSKVAYS</sequence>
<keyword evidence="2" id="KW-1185">Reference proteome</keyword>
<accession>A0AA39YHQ1</accession>